<dbReference type="GO" id="GO:0006355">
    <property type="term" value="P:regulation of DNA-templated transcription"/>
    <property type="evidence" value="ECO:0007669"/>
    <property type="project" value="InterPro"/>
</dbReference>
<dbReference type="PANTHER" id="PTHR23232:SF150">
    <property type="entry name" value="ZINC FINGER PROTEIN 993-RELATED"/>
    <property type="match status" value="1"/>
</dbReference>
<dbReference type="SUPFAM" id="SSF109640">
    <property type="entry name" value="KRAB domain (Kruppel-associated box)"/>
    <property type="match status" value="1"/>
</dbReference>
<dbReference type="InterPro" id="IPR036051">
    <property type="entry name" value="KRAB_dom_sf"/>
</dbReference>
<proteinExistence type="predicted"/>
<dbReference type="EMBL" id="CALSGD010000464">
    <property type="protein sequence ID" value="CAH6778447.1"/>
    <property type="molecule type" value="Genomic_DNA"/>
</dbReference>
<dbReference type="AlphaFoldDB" id="A0AAU9YXD9"/>
<dbReference type="Proteomes" id="UP001152836">
    <property type="component" value="Unassembled WGS sequence"/>
</dbReference>
<reference evidence="2" key="1">
    <citation type="submission" date="2022-06" db="EMBL/GenBank/DDBJ databases">
        <authorList>
            <person name="Andreotti S."/>
            <person name="Wyler E."/>
        </authorList>
    </citation>
    <scope>NUCLEOTIDE SEQUENCE</scope>
</reference>
<dbReference type="InterPro" id="IPR050169">
    <property type="entry name" value="Krueppel_C2H2_ZnF"/>
</dbReference>
<dbReference type="Pfam" id="PF01352">
    <property type="entry name" value="KRAB"/>
    <property type="match status" value="1"/>
</dbReference>
<gene>
    <name evidence="2" type="primary">Zfp943</name>
    <name evidence="2" type="ORF">PHOROB_LOCUS2200</name>
</gene>
<dbReference type="CDD" id="cd07765">
    <property type="entry name" value="KRAB_A-box"/>
    <property type="match status" value="1"/>
</dbReference>
<dbReference type="PANTHER" id="PTHR23232">
    <property type="entry name" value="KRAB DOMAIN C2H2 ZINC FINGER"/>
    <property type="match status" value="1"/>
</dbReference>
<accession>A0AAU9YXD9</accession>
<dbReference type="PROSITE" id="PS50805">
    <property type="entry name" value="KRAB"/>
    <property type="match status" value="1"/>
</dbReference>
<dbReference type="Gene3D" id="6.10.140.140">
    <property type="match status" value="1"/>
</dbReference>
<organism evidence="2 3">
    <name type="scientific">Phodopus roborovskii</name>
    <name type="common">Roborovski's desert hamster</name>
    <name type="synonym">Cricetulus roborovskii</name>
    <dbReference type="NCBI Taxonomy" id="109678"/>
    <lineage>
        <taxon>Eukaryota</taxon>
        <taxon>Metazoa</taxon>
        <taxon>Chordata</taxon>
        <taxon>Craniata</taxon>
        <taxon>Vertebrata</taxon>
        <taxon>Euteleostomi</taxon>
        <taxon>Mammalia</taxon>
        <taxon>Eutheria</taxon>
        <taxon>Euarchontoglires</taxon>
        <taxon>Glires</taxon>
        <taxon>Rodentia</taxon>
        <taxon>Myomorpha</taxon>
        <taxon>Muroidea</taxon>
        <taxon>Cricetidae</taxon>
        <taxon>Cricetinae</taxon>
        <taxon>Phodopus</taxon>
    </lineage>
</organism>
<protein>
    <submittedName>
        <fullName evidence="2">Zfp943 protein</fullName>
    </submittedName>
</protein>
<feature type="domain" description="KRAB" evidence="1">
    <location>
        <begin position="13"/>
        <end position="84"/>
    </location>
</feature>
<keyword evidence="3" id="KW-1185">Reference proteome</keyword>
<dbReference type="SMART" id="SM00349">
    <property type="entry name" value="KRAB"/>
    <property type="match status" value="1"/>
</dbReference>
<dbReference type="InterPro" id="IPR001909">
    <property type="entry name" value="KRAB"/>
</dbReference>
<name>A0AAU9YXD9_PHORO</name>
<sequence>MNAFVINALQGLLSFRDVAVDLSQEEWDCLNCAQRSLYMDVMLENYNNVLFVGKNSLLMEFLIHPFDFPTLCIYKLCETRKCQK</sequence>
<evidence type="ECO:0000313" key="3">
    <source>
        <dbReference type="Proteomes" id="UP001152836"/>
    </source>
</evidence>
<comment type="caution">
    <text evidence="2">The sequence shown here is derived from an EMBL/GenBank/DDBJ whole genome shotgun (WGS) entry which is preliminary data.</text>
</comment>
<evidence type="ECO:0000313" key="2">
    <source>
        <dbReference type="EMBL" id="CAH6778447.1"/>
    </source>
</evidence>
<evidence type="ECO:0000259" key="1">
    <source>
        <dbReference type="PROSITE" id="PS50805"/>
    </source>
</evidence>